<dbReference type="InterPro" id="IPR002656">
    <property type="entry name" value="Acyl_transf_3_dom"/>
</dbReference>
<proteinExistence type="predicted"/>
<feature type="transmembrane region" description="Helical" evidence="1">
    <location>
        <begin position="182"/>
        <end position="204"/>
    </location>
</feature>
<keyword evidence="1" id="KW-0472">Membrane</keyword>
<evidence type="ECO:0000256" key="1">
    <source>
        <dbReference type="SAM" id="Phobius"/>
    </source>
</evidence>
<keyword evidence="4" id="KW-1185">Reference proteome</keyword>
<feature type="transmembrane region" description="Helical" evidence="1">
    <location>
        <begin position="368"/>
        <end position="385"/>
    </location>
</feature>
<keyword evidence="1" id="KW-1133">Transmembrane helix</keyword>
<dbReference type="PANTHER" id="PTHR11161">
    <property type="entry name" value="O-ACYLTRANSFERASE"/>
    <property type="match status" value="1"/>
</dbReference>
<feature type="transmembrane region" description="Helical" evidence="1">
    <location>
        <begin position="305"/>
        <end position="322"/>
    </location>
</feature>
<keyword evidence="1" id="KW-0812">Transmembrane</keyword>
<accession>A0A9P0A4A3</accession>
<organism evidence="3 4">
    <name type="scientific">Bemisia tabaci</name>
    <name type="common">Sweetpotato whitefly</name>
    <name type="synonym">Aleurodes tabaci</name>
    <dbReference type="NCBI Taxonomy" id="7038"/>
    <lineage>
        <taxon>Eukaryota</taxon>
        <taxon>Metazoa</taxon>
        <taxon>Ecdysozoa</taxon>
        <taxon>Arthropoda</taxon>
        <taxon>Hexapoda</taxon>
        <taxon>Insecta</taxon>
        <taxon>Pterygota</taxon>
        <taxon>Neoptera</taxon>
        <taxon>Paraneoptera</taxon>
        <taxon>Hemiptera</taxon>
        <taxon>Sternorrhyncha</taxon>
        <taxon>Aleyrodoidea</taxon>
        <taxon>Aleyrodidae</taxon>
        <taxon>Aleyrodinae</taxon>
        <taxon>Bemisia</taxon>
    </lineage>
</organism>
<dbReference type="PANTHER" id="PTHR11161:SF72">
    <property type="entry name" value="FI21449P1"/>
    <property type="match status" value="1"/>
</dbReference>
<dbReference type="AlphaFoldDB" id="A0A9P0A4A3"/>
<dbReference type="GO" id="GO:0016747">
    <property type="term" value="F:acyltransferase activity, transferring groups other than amino-acyl groups"/>
    <property type="evidence" value="ECO:0007669"/>
    <property type="project" value="InterPro"/>
</dbReference>
<protein>
    <recommendedName>
        <fullName evidence="2">Acyltransferase 3 domain-containing protein</fullName>
    </recommendedName>
</protein>
<sequence>MLAGTCYDLLVPDPACAEPVRGIFHPSEVRISGQTLFFNSCLKMKHDQTPGIVTDMVKKKAPLPIVSDLTEAYQMTAVGSKMRQMIQSSRPKIHFMSEPNNWSKAHNIATEVLLAFSVPRNMRKIGSFEVGDDTLAPLHGLRFLSMLWVILVHTCLLIFQVADNKSFRSKVEDNFLYQTVSSGTYSVDTFFFISGSLVSFLYFRTCAKFTMKEMTNMDQELQGQLVQFITMLLYRFIRLTPPYLVMIWIVELQMKHFRDHAVLEFPSLDHVNCPKYWWRNIFYVNTFYPVKERCVIWSWYLADDTQFFVIGIILLIVAVKYFKAAASAVGLLLLASWTISAVITVNSSYIPSFKDPFANYDLVYEKPWTRAGPYLVGMMTGWFLFKKKNSFSPNKDNLLRLLDTPSTHAIGCSHFRRYHPHLSANG</sequence>
<feature type="transmembrane region" description="Helical" evidence="1">
    <location>
        <begin position="329"/>
        <end position="348"/>
    </location>
</feature>
<name>A0A9P0A4A3_BEMTA</name>
<dbReference type="EMBL" id="OU963863">
    <property type="protein sequence ID" value="CAH0385430.1"/>
    <property type="molecule type" value="Genomic_DNA"/>
</dbReference>
<evidence type="ECO:0000259" key="2">
    <source>
        <dbReference type="Pfam" id="PF01757"/>
    </source>
</evidence>
<evidence type="ECO:0000313" key="4">
    <source>
        <dbReference type="Proteomes" id="UP001152759"/>
    </source>
</evidence>
<reference evidence="3" key="1">
    <citation type="submission" date="2021-12" db="EMBL/GenBank/DDBJ databases">
        <authorList>
            <person name="King R."/>
        </authorList>
    </citation>
    <scope>NUCLEOTIDE SEQUENCE</scope>
</reference>
<evidence type="ECO:0000313" key="3">
    <source>
        <dbReference type="EMBL" id="CAH0385430.1"/>
    </source>
</evidence>
<gene>
    <name evidence="3" type="ORF">BEMITA_LOCUS4656</name>
</gene>
<dbReference type="InterPro" id="IPR052728">
    <property type="entry name" value="O2_lipid_transport_reg"/>
</dbReference>
<feature type="transmembrane region" description="Helical" evidence="1">
    <location>
        <begin position="143"/>
        <end position="162"/>
    </location>
</feature>
<feature type="transmembrane region" description="Helical" evidence="1">
    <location>
        <begin position="225"/>
        <end position="250"/>
    </location>
</feature>
<feature type="domain" description="Acyltransferase 3" evidence="2">
    <location>
        <begin position="138"/>
        <end position="389"/>
    </location>
</feature>
<dbReference type="Pfam" id="PF01757">
    <property type="entry name" value="Acyl_transf_3"/>
    <property type="match status" value="1"/>
</dbReference>
<dbReference type="Proteomes" id="UP001152759">
    <property type="component" value="Chromosome 2"/>
</dbReference>